<evidence type="ECO:0000256" key="10">
    <source>
        <dbReference type="ARBA" id="ARBA00023004"/>
    </source>
</evidence>
<comment type="cofactor">
    <cofactor evidence="2">
        <name>heme b</name>
        <dbReference type="ChEBI" id="CHEBI:60344"/>
    </cofactor>
</comment>
<dbReference type="Gene3D" id="3.10.120.10">
    <property type="entry name" value="Cytochrome b5-like heme/steroid binding domain"/>
    <property type="match status" value="1"/>
</dbReference>
<comment type="subunit">
    <text evidence="4">Homotetramer.</text>
</comment>
<evidence type="ECO:0000256" key="6">
    <source>
        <dbReference type="ARBA" id="ARBA00022630"/>
    </source>
</evidence>
<keyword evidence="6" id="KW-0285">Flavoprotein</keyword>
<comment type="similarity">
    <text evidence="13">In the C-terminal section; belongs to the FMN-dependent alpha-hydroxy acid dehydrogenase family.</text>
</comment>
<evidence type="ECO:0000256" key="13">
    <source>
        <dbReference type="ARBA" id="ARBA00061137"/>
    </source>
</evidence>
<dbReference type="AlphaFoldDB" id="A0A1W5CT91"/>
<comment type="similarity">
    <text evidence="14">In the N-terminal section; belongs to the cytochrome b5 family.</text>
</comment>
<dbReference type="InterPro" id="IPR037458">
    <property type="entry name" value="L-MDH/L-LDH_FMN-bd"/>
</dbReference>
<dbReference type="PROSITE" id="PS00191">
    <property type="entry name" value="CYTOCHROME_B5_1"/>
    <property type="match status" value="1"/>
</dbReference>
<keyword evidence="7" id="KW-0288">FMN</keyword>
<accession>A0A1W5CT91</accession>
<feature type="domain" description="Cytochrome b5 heme-binding" evidence="19">
    <location>
        <begin position="2"/>
        <end position="79"/>
    </location>
</feature>
<dbReference type="Pfam" id="PF00173">
    <property type="entry name" value="Cyt-b5"/>
    <property type="match status" value="1"/>
</dbReference>
<dbReference type="InterPro" id="IPR000262">
    <property type="entry name" value="FMN-dep_DH"/>
</dbReference>
<reference evidence="22" key="1">
    <citation type="submission" date="2017-03" db="EMBL/GenBank/DDBJ databases">
        <authorList>
            <person name="Sharma R."/>
            <person name="Thines M."/>
        </authorList>
    </citation>
    <scope>NUCLEOTIDE SEQUENCE [LARGE SCALE GENOMIC DNA]</scope>
</reference>
<evidence type="ECO:0000256" key="5">
    <source>
        <dbReference type="ARBA" id="ARBA00022617"/>
    </source>
</evidence>
<evidence type="ECO:0000256" key="11">
    <source>
        <dbReference type="ARBA" id="ARBA00023128"/>
    </source>
</evidence>
<evidence type="ECO:0000256" key="12">
    <source>
        <dbReference type="ARBA" id="ARBA00052399"/>
    </source>
</evidence>
<evidence type="ECO:0000256" key="1">
    <source>
        <dbReference type="ARBA" id="ARBA00001917"/>
    </source>
</evidence>
<evidence type="ECO:0000256" key="3">
    <source>
        <dbReference type="ARBA" id="ARBA00004569"/>
    </source>
</evidence>
<evidence type="ECO:0000256" key="14">
    <source>
        <dbReference type="ARBA" id="ARBA00061589"/>
    </source>
</evidence>
<dbReference type="GO" id="GO:0005758">
    <property type="term" value="C:mitochondrial intermembrane space"/>
    <property type="evidence" value="ECO:0007669"/>
    <property type="project" value="UniProtKB-SubCell"/>
</dbReference>
<dbReference type="PANTHER" id="PTHR10578">
    <property type="entry name" value="S -2-HYDROXY-ACID OXIDASE-RELATED"/>
    <property type="match status" value="1"/>
</dbReference>
<dbReference type="InterPro" id="IPR036400">
    <property type="entry name" value="Cyt_B5-like_heme/steroid_sf"/>
</dbReference>
<dbReference type="EC" id="1.1.2.3" evidence="15"/>
<dbReference type="InterPro" id="IPR013785">
    <property type="entry name" value="Aldolase_TIM"/>
</dbReference>
<evidence type="ECO:0000256" key="7">
    <source>
        <dbReference type="ARBA" id="ARBA00022643"/>
    </source>
</evidence>
<dbReference type="PROSITE" id="PS50255">
    <property type="entry name" value="CYTOCHROME_B5_2"/>
    <property type="match status" value="1"/>
</dbReference>
<dbReference type="GO" id="GO:0020037">
    <property type="term" value="F:heme binding"/>
    <property type="evidence" value="ECO:0007669"/>
    <property type="project" value="UniProtKB-UniRule"/>
</dbReference>
<feature type="compositionally biased region" description="Basic and acidic residues" evidence="18">
    <location>
        <begin position="75"/>
        <end position="90"/>
    </location>
</feature>
<dbReference type="Proteomes" id="UP000192927">
    <property type="component" value="Unassembled WGS sequence"/>
</dbReference>
<dbReference type="SUPFAM" id="SSF51395">
    <property type="entry name" value="FMN-linked oxidoreductases"/>
    <property type="match status" value="1"/>
</dbReference>
<dbReference type="Pfam" id="PF01070">
    <property type="entry name" value="FMN_dh"/>
    <property type="match status" value="1"/>
</dbReference>
<dbReference type="FunFam" id="3.10.120.10:FF:000012">
    <property type="entry name" value="Mitochondrial cytochrome b2, putative"/>
    <property type="match status" value="1"/>
</dbReference>
<comment type="cofactor">
    <cofactor evidence="1">
        <name>FMN</name>
        <dbReference type="ChEBI" id="CHEBI:58210"/>
    </cofactor>
</comment>
<keyword evidence="9" id="KW-0560">Oxidoreductase</keyword>
<evidence type="ECO:0000313" key="21">
    <source>
        <dbReference type="EMBL" id="SLM33869.1"/>
    </source>
</evidence>
<dbReference type="GO" id="GO:0046872">
    <property type="term" value="F:metal ion binding"/>
    <property type="evidence" value="ECO:0007669"/>
    <property type="project" value="UniProtKB-UniRule"/>
</dbReference>
<dbReference type="PRINTS" id="PR00363">
    <property type="entry name" value="CYTOCHROMEB5"/>
</dbReference>
<evidence type="ECO:0000256" key="16">
    <source>
        <dbReference type="ARBA" id="ARBA00068515"/>
    </source>
</evidence>
<evidence type="ECO:0000313" key="22">
    <source>
        <dbReference type="Proteomes" id="UP000192927"/>
    </source>
</evidence>
<keyword evidence="11" id="KW-0496">Mitochondrion</keyword>
<feature type="region of interest" description="Disordered" evidence="18">
    <location>
        <begin position="75"/>
        <end position="103"/>
    </location>
</feature>
<sequence length="490" mass="52954">MAKAYDAAEVAKHNSAHSCWVVLYGSVYDVTDFLPHHPGGSRVILQLAGKDATEEYGPIHPPGALEENLKPEAKLGKIDTDTPPKQHAPSEEEASEEAPPPLDSLLNLDEIEEVASRRISRKAWAYYFSAADDLVSKRLNNEAYRSILLRPRIFVDCKDCDSSTTLLGNKVGLPIFVSPAAMARLAHPTGEAGIAQACAKFGAIQMISNNASMTPEQIVADAKPGQVFGWQLYAQIDRKKSEDMLVRINKLSDKIRFICLTLDAPVPGKREHDEKSENIASNLPVTSAVQEGSASKSASGGIGQQLFMGTSPSLTWKETLPWLAKHTSLPIILKGLQTHEDAYIASLHIPQVKGIILSNHGGRAADTAPPAIHTLLEIRKYCPEVLQSVEVLVDGGIKRGTDVVKALCLGARGVGIGRAALWGLGAGGPAGVERTLEILQAELETAMRLLGAHNVDELGIQHINTRALEQQIYDGPAGLEKLRVWVRSKL</sequence>
<keyword evidence="5 17" id="KW-0349">Heme</keyword>
<dbReference type="FunFam" id="3.20.20.70:FF:000062">
    <property type="entry name" value="Cytochrome b2, mitochondrial, putative"/>
    <property type="match status" value="1"/>
</dbReference>
<dbReference type="CDD" id="cd02922">
    <property type="entry name" value="FCB2_FMN"/>
    <property type="match status" value="1"/>
</dbReference>
<evidence type="ECO:0000256" key="8">
    <source>
        <dbReference type="ARBA" id="ARBA00022723"/>
    </source>
</evidence>
<protein>
    <recommendedName>
        <fullName evidence="16">L-lactate dehydrogenase (cytochrome)</fullName>
        <ecNumber evidence="15">1.1.2.3</ecNumber>
    </recommendedName>
</protein>
<evidence type="ECO:0000256" key="2">
    <source>
        <dbReference type="ARBA" id="ARBA00001970"/>
    </source>
</evidence>
<evidence type="ECO:0000256" key="4">
    <source>
        <dbReference type="ARBA" id="ARBA00011881"/>
    </source>
</evidence>
<proteinExistence type="inferred from homology"/>
<dbReference type="PROSITE" id="PS51349">
    <property type="entry name" value="FMN_HYDROXY_ACID_DH_2"/>
    <property type="match status" value="1"/>
</dbReference>
<name>A0A1W5CT91_9LECA</name>
<dbReference type="InterPro" id="IPR037396">
    <property type="entry name" value="FMN_HAD"/>
</dbReference>
<comment type="similarity">
    <text evidence="17">Belongs to the cytochrome b5 family.</text>
</comment>
<evidence type="ECO:0000256" key="17">
    <source>
        <dbReference type="RuleBase" id="RU362121"/>
    </source>
</evidence>
<comment type="subcellular location">
    <subcellularLocation>
        <location evidence="3">Mitochondrion intermembrane space</location>
    </subcellularLocation>
</comment>
<dbReference type="SMART" id="SM01117">
    <property type="entry name" value="Cyt-b5"/>
    <property type="match status" value="1"/>
</dbReference>
<comment type="catalytic activity">
    <reaction evidence="12">
        <text>(S)-lactate + 2 Fe(III)-[cytochrome c] = 2 Fe(II)-[cytochrome c] + pyruvate + 2 H(+)</text>
        <dbReference type="Rhea" id="RHEA:19909"/>
        <dbReference type="Rhea" id="RHEA-COMP:10350"/>
        <dbReference type="Rhea" id="RHEA-COMP:14399"/>
        <dbReference type="ChEBI" id="CHEBI:15361"/>
        <dbReference type="ChEBI" id="CHEBI:15378"/>
        <dbReference type="ChEBI" id="CHEBI:16651"/>
        <dbReference type="ChEBI" id="CHEBI:29033"/>
        <dbReference type="ChEBI" id="CHEBI:29034"/>
        <dbReference type="EC" id="1.1.2.3"/>
    </reaction>
    <physiologicalReaction direction="left-to-right" evidence="12">
        <dbReference type="Rhea" id="RHEA:19910"/>
    </physiologicalReaction>
</comment>
<dbReference type="InterPro" id="IPR001199">
    <property type="entry name" value="Cyt_B5-like_heme/steroid-bd"/>
</dbReference>
<keyword evidence="8 17" id="KW-0479">Metal-binding</keyword>
<evidence type="ECO:0000256" key="9">
    <source>
        <dbReference type="ARBA" id="ARBA00023002"/>
    </source>
</evidence>
<keyword evidence="10 17" id="KW-0408">Iron</keyword>
<dbReference type="EMBL" id="FWEW01000140">
    <property type="protein sequence ID" value="SLM33869.1"/>
    <property type="molecule type" value="Genomic_DNA"/>
</dbReference>
<keyword evidence="22" id="KW-1185">Reference proteome</keyword>
<evidence type="ECO:0000259" key="19">
    <source>
        <dbReference type="PROSITE" id="PS50255"/>
    </source>
</evidence>
<dbReference type="Gene3D" id="3.20.20.70">
    <property type="entry name" value="Aldolase class I"/>
    <property type="match status" value="1"/>
</dbReference>
<organism evidence="21 22">
    <name type="scientific">Lasallia pustulata</name>
    <dbReference type="NCBI Taxonomy" id="136370"/>
    <lineage>
        <taxon>Eukaryota</taxon>
        <taxon>Fungi</taxon>
        <taxon>Dikarya</taxon>
        <taxon>Ascomycota</taxon>
        <taxon>Pezizomycotina</taxon>
        <taxon>Lecanoromycetes</taxon>
        <taxon>OSLEUM clade</taxon>
        <taxon>Umbilicariomycetidae</taxon>
        <taxon>Umbilicariales</taxon>
        <taxon>Umbilicariaceae</taxon>
        <taxon>Lasallia</taxon>
    </lineage>
</organism>
<dbReference type="PANTHER" id="PTHR10578:SF82">
    <property type="entry name" value="CYTOCHROME B2, PUTATIVE (AFU_ORTHOLOGUE AFUA_1G07200)-RELATED"/>
    <property type="match status" value="1"/>
</dbReference>
<evidence type="ECO:0000256" key="18">
    <source>
        <dbReference type="SAM" id="MobiDB-lite"/>
    </source>
</evidence>
<dbReference type="SUPFAM" id="SSF55856">
    <property type="entry name" value="Cytochrome b5-like heme/steroid binding domain"/>
    <property type="match status" value="1"/>
</dbReference>
<evidence type="ECO:0000259" key="20">
    <source>
        <dbReference type="PROSITE" id="PS51349"/>
    </source>
</evidence>
<feature type="domain" description="FMN hydroxy acid dehydrogenase" evidence="20">
    <location>
        <begin position="100"/>
        <end position="468"/>
    </location>
</feature>
<evidence type="ECO:0000256" key="15">
    <source>
        <dbReference type="ARBA" id="ARBA00066458"/>
    </source>
</evidence>
<dbReference type="GO" id="GO:0004460">
    <property type="term" value="F:L-lactate dehydrogenase (cytochrome) activity"/>
    <property type="evidence" value="ECO:0007669"/>
    <property type="project" value="UniProtKB-EC"/>
</dbReference>
<dbReference type="InterPro" id="IPR018506">
    <property type="entry name" value="Cyt_B5_heme-BS"/>
</dbReference>